<keyword evidence="1" id="KW-0812">Transmembrane</keyword>
<accession>A0A395VTG5</accession>
<dbReference type="Proteomes" id="UP000460135">
    <property type="component" value="Unassembled WGS sequence"/>
</dbReference>
<comment type="caution">
    <text evidence="3">The sequence shown here is derived from an EMBL/GenBank/DDBJ whole genome shotgun (WGS) entry which is preliminary data.</text>
</comment>
<name>A0A395VTG5_BACOV</name>
<evidence type="ECO:0000313" key="5">
    <source>
        <dbReference type="Proteomes" id="UP000460135"/>
    </source>
</evidence>
<evidence type="ECO:0000313" key="3">
    <source>
        <dbReference type="EMBL" id="RGS80164.1"/>
    </source>
</evidence>
<sequence>MLAVYTYSNDIYSLAWGVVLSRVIGLSRTSKTDNPNSLTLSFLYKPFLLGLGKQICDIMKRILLFLVGAVMALSMFAQKLTSVRSFEYLDYVTPHPYDVRKATLGGESLTISYNPNTGYGIKFRYIFRNINISVKFITSGNGKYIYTGTDSSGNKTVVATKRKLSDFLDNVGQTQSESFERDKEIEIAIYGIGDLSIYPLKNTPERRKEKEERSIKIKERNRLQDKLNELYSYWQSTKASVQDSLRNSFKKEFFEKKGAGRYSWDSETNFAVRYMACIDSNKVVKILKINDVKVAENIEYLDEFNRNEYKYQAKNNNGAKLINGKMFLTDRFSPNLIVCTLTREIVLKKGKVLYTRWGSGKVSQKAEKVIEANIALLKKGRYLIEIQELDGELISVVAQKYSNISNKKEIVLYSIYE</sequence>
<dbReference type="EMBL" id="QRVZ01000026">
    <property type="protein sequence ID" value="RGS80164.1"/>
    <property type="molecule type" value="Genomic_DNA"/>
</dbReference>
<evidence type="ECO:0000313" key="4">
    <source>
        <dbReference type="Proteomes" id="UP000266492"/>
    </source>
</evidence>
<feature type="transmembrane region" description="Helical" evidence="1">
    <location>
        <begin position="62"/>
        <end position="80"/>
    </location>
</feature>
<keyword evidence="1" id="KW-0472">Membrane</keyword>
<dbReference type="Proteomes" id="UP000266492">
    <property type="component" value="Unassembled WGS sequence"/>
</dbReference>
<evidence type="ECO:0000313" key="2">
    <source>
        <dbReference type="EMBL" id="KAA3808263.1"/>
    </source>
</evidence>
<proteinExistence type="predicted"/>
<reference evidence="2 5" key="2">
    <citation type="journal article" date="2019" name="Nat. Med.">
        <title>A library of human gut bacterial isolates paired with longitudinal multiomics data enables mechanistic microbiome research.</title>
        <authorList>
            <person name="Poyet M."/>
            <person name="Groussin M."/>
            <person name="Gibbons S.M."/>
            <person name="Avila-Pacheco J."/>
            <person name="Jiang X."/>
            <person name="Kearney S.M."/>
            <person name="Perrotta A.R."/>
            <person name="Berdy B."/>
            <person name="Zhao S."/>
            <person name="Lieberman T.D."/>
            <person name="Swanson P.K."/>
            <person name="Smith M."/>
            <person name="Roesemann S."/>
            <person name="Alexander J.E."/>
            <person name="Rich S.A."/>
            <person name="Livny J."/>
            <person name="Vlamakis H."/>
            <person name="Clish C."/>
            <person name="Bullock K."/>
            <person name="Deik A."/>
            <person name="Scott J."/>
            <person name="Pierce K.A."/>
            <person name="Xavier R.J."/>
            <person name="Alm E.J."/>
        </authorList>
    </citation>
    <scope>NUCLEOTIDE SEQUENCE [LARGE SCALE GENOMIC DNA]</scope>
    <source>
        <strain evidence="2 5">BIOML-A183</strain>
    </source>
</reference>
<gene>
    <name evidence="3" type="ORF">DWX70_22520</name>
    <name evidence="2" type="ORF">F3F51_02455</name>
</gene>
<evidence type="ECO:0000256" key="1">
    <source>
        <dbReference type="SAM" id="Phobius"/>
    </source>
</evidence>
<dbReference type="EMBL" id="VWLX01000002">
    <property type="protein sequence ID" value="KAA3808263.1"/>
    <property type="molecule type" value="Genomic_DNA"/>
</dbReference>
<reference evidence="3 4" key="1">
    <citation type="submission" date="2018-08" db="EMBL/GenBank/DDBJ databases">
        <title>A genome reference for cultivated species of the human gut microbiota.</title>
        <authorList>
            <person name="Zou Y."/>
            <person name="Xue W."/>
            <person name="Luo G."/>
        </authorList>
    </citation>
    <scope>NUCLEOTIDE SEQUENCE [LARGE SCALE GENOMIC DNA]</scope>
    <source>
        <strain evidence="3 4">AF20-9LB</strain>
    </source>
</reference>
<protein>
    <submittedName>
        <fullName evidence="3">Uncharacterized protein</fullName>
    </submittedName>
</protein>
<keyword evidence="1" id="KW-1133">Transmembrane helix</keyword>
<dbReference type="AlphaFoldDB" id="A0A395VTG5"/>
<organism evidence="3 4">
    <name type="scientific">Bacteroides ovatus</name>
    <dbReference type="NCBI Taxonomy" id="28116"/>
    <lineage>
        <taxon>Bacteria</taxon>
        <taxon>Pseudomonadati</taxon>
        <taxon>Bacteroidota</taxon>
        <taxon>Bacteroidia</taxon>
        <taxon>Bacteroidales</taxon>
        <taxon>Bacteroidaceae</taxon>
        <taxon>Bacteroides</taxon>
    </lineage>
</organism>